<dbReference type="AlphaFoldDB" id="A0A6M1QTG6"/>
<feature type="domain" description="Glucose-6-phosphate dehydrogenase C-terminal" evidence="8">
    <location>
        <begin position="208"/>
        <end position="479"/>
    </location>
</feature>
<comment type="caution">
    <text evidence="6">Lacks conserved residue(s) required for the propagation of feature annotation.</text>
</comment>
<evidence type="ECO:0000256" key="3">
    <source>
        <dbReference type="ARBA" id="ARBA00022857"/>
    </source>
</evidence>
<feature type="active site" description="Proton acceptor" evidence="6">
    <location>
        <position position="259"/>
    </location>
</feature>
<dbReference type="InterPro" id="IPR022675">
    <property type="entry name" value="G6P_DH_C"/>
</dbReference>
<dbReference type="InterPro" id="IPR036291">
    <property type="entry name" value="NAD(P)-bd_dom_sf"/>
</dbReference>
<evidence type="ECO:0000313" key="9">
    <source>
        <dbReference type="EMBL" id="NGN91136.1"/>
    </source>
</evidence>
<comment type="pathway">
    <text evidence="1 6">Carbohydrate degradation; pentose phosphate pathway; D-ribulose 5-phosphate from D-glucose 6-phosphate (oxidative stage): step 1/3.</text>
</comment>
<dbReference type="SUPFAM" id="SSF55347">
    <property type="entry name" value="Glyceraldehyde-3-phosphate dehydrogenase-like, C-terminal domain"/>
    <property type="match status" value="1"/>
</dbReference>
<feature type="binding site" evidence="6">
    <location>
        <position position="197"/>
    </location>
    <ligand>
        <name>substrate</name>
    </ligand>
</feature>
<dbReference type="PANTHER" id="PTHR23429">
    <property type="entry name" value="GLUCOSE-6-PHOSPHATE 1-DEHYDROGENASE G6PD"/>
    <property type="match status" value="1"/>
</dbReference>
<comment type="catalytic activity">
    <reaction evidence="6">
        <text>D-glucose 6-phosphate + NADP(+) = 6-phospho-D-glucono-1,5-lactone + NADPH + H(+)</text>
        <dbReference type="Rhea" id="RHEA:15841"/>
        <dbReference type="ChEBI" id="CHEBI:15378"/>
        <dbReference type="ChEBI" id="CHEBI:57783"/>
        <dbReference type="ChEBI" id="CHEBI:57955"/>
        <dbReference type="ChEBI" id="CHEBI:58349"/>
        <dbReference type="ChEBI" id="CHEBI:61548"/>
        <dbReference type="EC" id="1.1.1.49"/>
    </reaction>
</comment>
<dbReference type="GO" id="GO:0009051">
    <property type="term" value="P:pentose-phosphate shunt, oxidative branch"/>
    <property type="evidence" value="ECO:0007669"/>
    <property type="project" value="TreeGrafter"/>
</dbReference>
<keyword evidence="4 6" id="KW-0560">Oxidoreductase</keyword>
<evidence type="ECO:0000256" key="2">
    <source>
        <dbReference type="ARBA" id="ARBA00022526"/>
    </source>
</evidence>
<dbReference type="Proteomes" id="UP000483261">
    <property type="component" value="Unassembled WGS sequence"/>
</dbReference>
<sequence length="494" mass="54777">MNRQRDHGWETEHVPSKPAPHVLVLFGATGDLAARKLFPGLYRLALAKRLPDQFAVIGSGRRSPGTDDEFRDQVRQALEEFVHDVDESVAGPLLERIRFVASSAEDGTALAEAVHEAEDRLALDSGQTVGDVHRLLYLSVPPQAVEPMVGMLAREGLNARSRLVAEKPFGTDLASARELDAVLSEAFDEKQVFRIDHFIGKEAVQNLLALRFANGLFEPAWNRHSIESVQIDVPEKLTVTGRGGFYEGTGCLRDMVTTHLCQLLGFVAMEDPHAFREGAIRAAKAAAFAAVRPLDPERVVFGQYDGYREEPDVAADSDVETYVAIEAWIDNDRWRGVPFYLRTGKALAAGRRTITIRFTDPRHQWLQPANPGPAQPNELVIELSDDARIEIEVRAKRPGPGMALTEGVFRLDLACDAPDAGPLEAYERLLLDVMNGDRTLFTSAREVERLWEICQPVLEHRPAVESYPQGSWGPESALDLPIGGWRLGRNQSTR</sequence>
<dbReference type="PIRSF" id="PIRSF000110">
    <property type="entry name" value="G6PD"/>
    <property type="match status" value="1"/>
</dbReference>
<evidence type="ECO:0000256" key="4">
    <source>
        <dbReference type="ARBA" id="ARBA00023002"/>
    </source>
</evidence>
<dbReference type="NCBIfam" id="TIGR00871">
    <property type="entry name" value="zwf"/>
    <property type="match status" value="1"/>
</dbReference>
<protein>
    <recommendedName>
        <fullName evidence="6">Glucose-6-phosphate 1-dehydrogenase</fullName>
        <shortName evidence="6">G6PD</shortName>
        <ecNumber evidence="6">1.1.1.49</ecNumber>
    </recommendedName>
</protein>
<feature type="binding site" evidence="6">
    <location>
        <position position="62"/>
    </location>
    <ligand>
        <name>NADP(+)</name>
        <dbReference type="ChEBI" id="CHEBI:58349"/>
    </ligand>
</feature>
<feature type="binding site" evidence="6">
    <location>
        <position position="201"/>
    </location>
    <ligand>
        <name>substrate</name>
    </ligand>
</feature>
<proteinExistence type="inferred from homology"/>
<dbReference type="EMBL" id="JAALAA010000001">
    <property type="protein sequence ID" value="NGN91136.1"/>
    <property type="molecule type" value="Genomic_DNA"/>
</dbReference>
<evidence type="ECO:0000259" key="7">
    <source>
        <dbReference type="Pfam" id="PF00479"/>
    </source>
</evidence>
<dbReference type="Pfam" id="PF00479">
    <property type="entry name" value="G6PD_N"/>
    <property type="match status" value="1"/>
</dbReference>
<dbReference type="UniPathway" id="UPA00115">
    <property type="reaction ID" value="UER00408"/>
</dbReference>
<dbReference type="InterPro" id="IPR001282">
    <property type="entry name" value="G6P_DH"/>
</dbReference>
<feature type="binding site" evidence="6">
    <location>
        <position position="345"/>
    </location>
    <ligand>
        <name>substrate</name>
    </ligand>
</feature>
<comment type="similarity">
    <text evidence="6">Belongs to the glucose-6-phosphate dehydrogenase family.</text>
</comment>
<dbReference type="SUPFAM" id="SSF51735">
    <property type="entry name" value="NAD(P)-binding Rossmann-fold domains"/>
    <property type="match status" value="1"/>
</dbReference>
<feature type="domain" description="Glucose-6-phosphate dehydrogenase NAD-binding" evidence="7">
    <location>
        <begin position="24"/>
        <end position="206"/>
    </location>
</feature>
<evidence type="ECO:0000256" key="5">
    <source>
        <dbReference type="ARBA" id="ARBA00023277"/>
    </source>
</evidence>
<dbReference type="PANTHER" id="PTHR23429:SF0">
    <property type="entry name" value="GLUCOSE-6-PHOSPHATE 1-DEHYDROGENASE"/>
    <property type="match status" value="1"/>
</dbReference>
<feature type="binding site" evidence="6">
    <location>
        <position position="235"/>
    </location>
    <ligand>
        <name>substrate</name>
    </ligand>
</feature>
<dbReference type="GO" id="GO:0004345">
    <property type="term" value="F:glucose-6-phosphate dehydrogenase activity"/>
    <property type="evidence" value="ECO:0007669"/>
    <property type="project" value="UniProtKB-UniRule"/>
</dbReference>
<dbReference type="GO" id="GO:0006006">
    <property type="term" value="P:glucose metabolic process"/>
    <property type="evidence" value="ECO:0007669"/>
    <property type="project" value="UniProtKB-KW"/>
</dbReference>
<dbReference type="GO" id="GO:0005829">
    <property type="term" value="C:cytosol"/>
    <property type="evidence" value="ECO:0007669"/>
    <property type="project" value="TreeGrafter"/>
</dbReference>
<gene>
    <name evidence="6 9" type="primary">zwf</name>
    <name evidence="9" type="ORF">G5C66_00070</name>
</gene>
<dbReference type="Pfam" id="PF02781">
    <property type="entry name" value="G6PD_C"/>
    <property type="match status" value="1"/>
</dbReference>
<organism evidence="9 10">
    <name type="scientific">Nocardioides turkmenicus</name>
    <dbReference type="NCBI Taxonomy" id="2711220"/>
    <lineage>
        <taxon>Bacteria</taxon>
        <taxon>Bacillati</taxon>
        <taxon>Actinomycetota</taxon>
        <taxon>Actinomycetes</taxon>
        <taxon>Propionibacteriales</taxon>
        <taxon>Nocardioidaceae</taxon>
        <taxon>Nocardioides</taxon>
    </lineage>
</organism>
<evidence type="ECO:0000256" key="1">
    <source>
        <dbReference type="ARBA" id="ARBA00004937"/>
    </source>
</evidence>
<dbReference type="GO" id="GO:0050661">
    <property type="term" value="F:NADP binding"/>
    <property type="evidence" value="ECO:0007669"/>
    <property type="project" value="UniProtKB-UniRule"/>
</dbReference>
<dbReference type="HAMAP" id="MF_00966">
    <property type="entry name" value="G6PD"/>
    <property type="match status" value="1"/>
</dbReference>
<dbReference type="PRINTS" id="PR00079">
    <property type="entry name" value="G6PDHDRGNASE"/>
</dbReference>
<evidence type="ECO:0000313" key="10">
    <source>
        <dbReference type="Proteomes" id="UP000483261"/>
    </source>
</evidence>
<dbReference type="Gene3D" id="3.30.360.10">
    <property type="entry name" value="Dihydrodipicolinate Reductase, domain 2"/>
    <property type="match status" value="1"/>
</dbReference>
<feature type="binding site" evidence="6">
    <location>
        <position position="254"/>
    </location>
    <ligand>
        <name>substrate</name>
    </ligand>
</feature>
<dbReference type="InterPro" id="IPR022674">
    <property type="entry name" value="G6P_DH_NAD-bd"/>
</dbReference>
<name>A0A6M1QTG6_9ACTN</name>
<evidence type="ECO:0000259" key="8">
    <source>
        <dbReference type="Pfam" id="PF02781"/>
    </source>
</evidence>
<comment type="caution">
    <text evidence="9">The sequence shown here is derived from an EMBL/GenBank/DDBJ whole genome shotgun (WGS) entry which is preliminary data.</text>
</comment>
<reference evidence="9 10" key="1">
    <citation type="submission" date="2020-02" db="EMBL/GenBank/DDBJ databases">
        <title>Whole-genome analyses of novel actinobacteria.</title>
        <authorList>
            <person name="Sahin N."/>
        </authorList>
    </citation>
    <scope>NUCLEOTIDE SEQUENCE [LARGE SCALE GENOMIC DNA]</scope>
    <source>
        <strain evidence="9 10">KC13</strain>
    </source>
</reference>
<evidence type="ECO:0000256" key="6">
    <source>
        <dbReference type="HAMAP-Rule" id="MF_00966"/>
    </source>
</evidence>
<comment type="function">
    <text evidence="6">Catalyzes the oxidation of glucose 6-phosphate to 6-phosphogluconolactone.</text>
</comment>
<keyword evidence="10" id="KW-1185">Reference proteome</keyword>
<dbReference type="Gene3D" id="3.40.50.720">
    <property type="entry name" value="NAD(P)-binding Rossmann-like Domain"/>
    <property type="match status" value="1"/>
</dbReference>
<keyword evidence="2 6" id="KW-0313">Glucose metabolism</keyword>
<accession>A0A6M1QTG6</accession>
<keyword evidence="5 6" id="KW-0119">Carbohydrate metabolism</keyword>
<dbReference type="EC" id="1.1.1.49" evidence="6"/>
<feature type="binding site" evidence="6">
    <location>
        <position position="167"/>
    </location>
    <ligand>
        <name>NADP(+)</name>
        <dbReference type="ChEBI" id="CHEBI:58349"/>
    </ligand>
</feature>
<keyword evidence="3 6" id="KW-0521">NADP</keyword>